<feature type="domain" description="RING-type" evidence="12">
    <location>
        <begin position="62"/>
        <end position="104"/>
    </location>
</feature>
<keyword evidence="8" id="KW-0862">Zinc</keyword>
<feature type="region of interest" description="Disordered" evidence="10">
    <location>
        <begin position="190"/>
        <end position="217"/>
    </location>
</feature>
<dbReference type="GO" id="GO:0061630">
    <property type="term" value="F:ubiquitin protein ligase activity"/>
    <property type="evidence" value="ECO:0007669"/>
    <property type="project" value="UniProtKB-EC"/>
</dbReference>
<dbReference type="InterPro" id="IPR044600">
    <property type="entry name" value="ATL1/ATL16-like"/>
</dbReference>
<reference evidence="14 15" key="1">
    <citation type="submission" date="2019-09" db="EMBL/GenBank/DDBJ databases">
        <title>Draft genome information of white flower Hibiscus syriacus.</title>
        <authorList>
            <person name="Kim Y.-M."/>
        </authorList>
    </citation>
    <scope>NUCLEOTIDE SEQUENCE [LARGE SCALE GENOMIC DNA]</scope>
    <source>
        <strain evidence="15">cv. Baekdansim</strain>
        <strain evidence="14">YM2019G1</strain>
        <tissue evidence="14">Leaf</tissue>
    </source>
</reference>
<evidence type="ECO:0000256" key="11">
    <source>
        <dbReference type="SAM" id="Phobius"/>
    </source>
</evidence>
<accession>A0A6A3B9W1</accession>
<dbReference type="InterPro" id="IPR013083">
    <property type="entry name" value="Znf_RING/FYVE/PHD"/>
</dbReference>
<dbReference type="Proteomes" id="UP000436088">
    <property type="component" value="Unassembled WGS sequence"/>
</dbReference>
<evidence type="ECO:0000313" key="15">
    <source>
        <dbReference type="Proteomes" id="UP000436088"/>
    </source>
</evidence>
<dbReference type="CDD" id="cd16461">
    <property type="entry name" value="RING-H2_EL5-like"/>
    <property type="match status" value="1"/>
</dbReference>
<evidence type="ECO:0000256" key="5">
    <source>
        <dbReference type="ARBA" id="ARBA00022723"/>
    </source>
</evidence>
<dbReference type="AlphaFoldDB" id="A0A6A3B9W1"/>
<dbReference type="GO" id="GO:0008270">
    <property type="term" value="F:zinc ion binding"/>
    <property type="evidence" value="ECO:0007669"/>
    <property type="project" value="UniProtKB-KW"/>
</dbReference>
<evidence type="ECO:0000256" key="9">
    <source>
        <dbReference type="PROSITE-ProRule" id="PRU00175"/>
    </source>
</evidence>
<keyword evidence="15" id="KW-1185">Reference proteome</keyword>
<feature type="transmembrane region" description="Helical" evidence="11">
    <location>
        <begin position="7"/>
        <end position="26"/>
    </location>
</feature>
<keyword evidence="4" id="KW-0808">Transferase</keyword>
<dbReference type="UniPathway" id="UPA00143"/>
<feature type="region of interest" description="Disordered" evidence="10">
    <location>
        <begin position="132"/>
        <end position="153"/>
    </location>
</feature>
<dbReference type="Gene3D" id="3.30.40.10">
    <property type="entry name" value="Zinc/RING finger domain, C3HC4 (zinc finger)"/>
    <property type="match status" value="1"/>
</dbReference>
<gene>
    <name evidence="14" type="ORF">F3Y22_tig00110229pilonHSYRG00044</name>
    <name evidence="13" type="ORF">F3Y22_tig00110468pilonHSYRG00003</name>
</gene>
<dbReference type="EMBL" id="VEPZ02000887">
    <property type="protein sequence ID" value="KAE8712767.1"/>
    <property type="molecule type" value="Genomic_DNA"/>
</dbReference>
<dbReference type="PANTHER" id="PTHR46913">
    <property type="entry name" value="RING-H2 FINGER PROTEIN ATL16"/>
    <property type="match status" value="1"/>
</dbReference>
<keyword evidence="11" id="KW-0472">Membrane</keyword>
<comment type="pathway">
    <text evidence="2">Protein modification; protein ubiquitination.</text>
</comment>
<evidence type="ECO:0000259" key="12">
    <source>
        <dbReference type="PROSITE" id="PS50089"/>
    </source>
</evidence>
<dbReference type="PANTHER" id="PTHR46913:SF22">
    <property type="entry name" value="RING-TYPE E3 UBIQUITIN TRANSFERASE"/>
    <property type="match status" value="1"/>
</dbReference>
<evidence type="ECO:0000256" key="10">
    <source>
        <dbReference type="SAM" id="MobiDB-lite"/>
    </source>
</evidence>
<keyword evidence="11" id="KW-0812">Transmembrane</keyword>
<dbReference type="GO" id="GO:0016567">
    <property type="term" value="P:protein ubiquitination"/>
    <property type="evidence" value="ECO:0007669"/>
    <property type="project" value="UniProtKB-UniPathway"/>
</dbReference>
<dbReference type="Pfam" id="PF13639">
    <property type="entry name" value="zf-RING_2"/>
    <property type="match status" value="1"/>
</dbReference>
<evidence type="ECO:0000256" key="1">
    <source>
        <dbReference type="ARBA" id="ARBA00000900"/>
    </source>
</evidence>
<evidence type="ECO:0000256" key="4">
    <source>
        <dbReference type="ARBA" id="ARBA00022679"/>
    </source>
</evidence>
<dbReference type="PROSITE" id="PS50089">
    <property type="entry name" value="ZF_RING_2"/>
    <property type="match status" value="1"/>
</dbReference>
<evidence type="ECO:0000256" key="8">
    <source>
        <dbReference type="ARBA" id="ARBA00022833"/>
    </source>
</evidence>
<evidence type="ECO:0000313" key="14">
    <source>
        <dbReference type="EMBL" id="KAE8712767.1"/>
    </source>
</evidence>
<name>A0A6A3B9W1_HIBSY</name>
<feature type="compositionally biased region" description="Basic and acidic residues" evidence="10">
    <location>
        <begin position="195"/>
        <end position="204"/>
    </location>
</feature>
<evidence type="ECO:0000256" key="2">
    <source>
        <dbReference type="ARBA" id="ARBA00004906"/>
    </source>
</evidence>
<dbReference type="SUPFAM" id="SSF57850">
    <property type="entry name" value="RING/U-box"/>
    <property type="match status" value="1"/>
</dbReference>
<comment type="caution">
    <text evidence="14">The sequence shown here is derived from an EMBL/GenBank/DDBJ whole genome shotgun (WGS) entry which is preliminary data.</text>
</comment>
<feature type="transmembrane region" description="Helical" evidence="11">
    <location>
        <begin position="46"/>
        <end position="66"/>
    </location>
</feature>
<dbReference type="SMART" id="SM00184">
    <property type="entry name" value="RING"/>
    <property type="match status" value="1"/>
</dbReference>
<keyword evidence="7" id="KW-0833">Ubl conjugation pathway</keyword>
<proteinExistence type="predicted"/>
<evidence type="ECO:0000313" key="13">
    <source>
        <dbReference type="EMBL" id="KAE8703520.1"/>
    </source>
</evidence>
<evidence type="ECO:0000256" key="7">
    <source>
        <dbReference type="ARBA" id="ARBA00022786"/>
    </source>
</evidence>
<keyword evidence="11" id="KW-1133">Transmembrane helix</keyword>
<keyword evidence="6 9" id="KW-0863">Zinc-finger</keyword>
<organism evidence="14 15">
    <name type="scientific">Hibiscus syriacus</name>
    <name type="common">Rose of Sharon</name>
    <dbReference type="NCBI Taxonomy" id="106335"/>
    <lineage>
        <taxon>Eukaryota</taxon>
        <taxon>Viridiplantae</taxon>
        <taxon>Streptophyta</taxon>
        <taxon>Embryophyta</taxon>
        <taxon>Tracheophyta</taxon>
        <taxon>Spermatophyta</taxon>
        <taxon>Magnoliopsida</taxon>
        <taxon>eudicotyledons</taxon>
        <taxon>Gunneridae</taxon>
        <taxon>Pentapetalae</taxon>
        <taxon>rosids</taxon>
        <taxon>malvids</taxon>
        <taxon>Malvales</taxon>
        <taxon>Malvaceae</taxon>
        <taxon>Malvoideae</taxon>
        <taxon>Hibiscus</taxon>
    </lineage>
</organism>
<dbReference type="InterPro" id="IPR001841">
    <property type="entry name" value="Znf_RING"/>
</dbReference>
<dbReference type="EC" id="2.3.2.27" evidence="3"/>
<evidence type="ECO:0000256" key="6">
    <source>
        <dbReference type="ARBA" id="ARBA00022771"/>
    </source>
</evidence>
<evidence type="ECO:0000256" key="3">
    <source>
        <dbReference type="ARBA" id="ARBA00012483"/>
    </source>
</evidence>
<dbReference type="EMBL" id="VEPZ02000999">
    <property type="protein sequence ID" value="KAE8703520.1"/>
    <property type="molecule type" value="Genomic_DNA"/>
</dbReference>
<protein>
    <recommendedName>
        <fullName evidence="3">RING-type E3 ubiquitin transferase</fullName>
        <ecNumber evidence="3">2.3.2.27</ecNumber>
    </recommendedName>
</protein>
<keyword evidence="5" id="KW-0479">Metal-binding</keyword>
<comment type="catalytic activity">
    <reaction evidence="1">
        <text>S-ubiquitinyl-[E2 ubiquitin-conjugating enzyme]-L-cysteine + [acceptor protein]-L-lysine = [E2 ubiquitin-conjugating enzyme]-L-cysteine + N(6)-ubiquitinyl-[acceptor protein]-L-lysine.</text>
        <dbReference type="EC" id="2.3.2.27"/>
    </reaction>
</comment>
<sequence>MFFENEPILLNVPIGLMTTCTLINLLPVPNERLDSRVSNRSRGRVFGYYGFTVIAAVAGSDCLVCLNDFRDDESLRLLPKCSHAFHLPSIDTWLRSHSNCPFCRANIVLITASEAPPMTKTPPGIKQASANENLADEQGSQRHAEFPKTPSSRTFSDLRDAVIRIRDEGYHQQMRRSISMYHLCQTHVSVGNQEGDGRDEERRFSSGIAGSSKQPGEACKVSNRMSVLQCAMKRSFSSGRLFLARQGRVRDLSVPLSNPQL</sequence>